<dbReference type="Proteomes" id="UP000053899">
    <property type="component" value="Unassembled WGS sequence"/>
</dbReference>
<dbReference type="GeneID" id="92352359"/>
<evidence type="ECO:0000313" key="1">
    <source>
        <dbReference type="EMBL" id="EIM31307.1"/>
    </source>
</evidence>
<keyword evidence="2" id="KW-1185">Reference proteome</keyword>
<protein>
    <submittedName>
        <fullName evidence="1">WbqC-like protein</fullName>
    </submittedName>
</protein>
<evidence type="ECO:0000313" key="2">
    <source>
        <dbReference type="Proteomes" id="UP000053899"/>
    </source>
</evidence>
<name>I4Z515_9BURK</name>
<dbReference type="Pfam" id="PF08889">
    <property type="entry name" value="WbqC"/>
    <property type="match status" value="1"/>
</dbReference>
<sequence length="235" mass="26633">MKLALMQPYVFPYIGYYQLAFSVDEFVFYDDANFIKQGFINRNAILLNRARFDFSLPVASISSFRTIAQHNYTGRFEVFLKQIRSAYAKAPFFEAVYPIIAGVINDQDLGVARKNAQSITAVFDYLKVPRVFSFASDLTVADDCRAEDRVIEVCRQKKATHYHNSIGGKSLYSTEHFQAAGIELRFTKPLLPPYAQGSADFVPYLSMIDTLMWCSPSHVVDLLGAYELEKNDGNP</sequence>
<dbReference type="AlphaFoldDB" id="I4Z515"/>
<gene>
    <name evidence="1" type="ORF">LepocDRAFT_00000340</name>
</gene>
<proteinExistence type="predicted"/>
<reference evidence="1 2" key="1">
    <citation type="submission" date="2012-04" db="EMBL/GenBank/DDBJ databases">
        <title>Improved High-Quality Draft sequence of Leptothrix ochracea L12.</title>
        <authorList>
            <consortium name="US DOE Joint Genome Institute"/>
            <person name="Lucas S."/>
            <person name="Han J."/>
            <person name="Lapidus A."/>
            <person name="Cheng J.-F."/>
            <person name="Goodwin L."/>
            <person name="Pitluck S."/>
            <person name="Peters L."/>
            <person name="Zeytun A."/>
            <person name="Detter J.C."/>
            <person name="Han C."/>
            <person name="Tapia R."/>
            <person name="Land M."/>
            <person name="Hauser L."/>
            <person name="Kyrpides N."/>
            <person name="Ivanova N."/>
            <person name="Pagani I."/>
            <person name="Stepanauskas R."/>
            <person name="Masland D."/>
            <person name="Poulton N."/>
            <person name="Emerson D."/>
            <person name="Fleming E."/>
            <person name="Woyke T."/>
        </authorList>
    </citation>
    <scope>NUCLEOTIDE SEQUENCE [LARGE SCALE GENOMIC DNA]</scope>
    <source>
        <strain evidence="1 2">L12</strain>
    </source>
</reference>
<dbReference type="RefSeq" id="WP_009453586.1">
    <property type="nucleotide sequence ID" value="NZ_JH660693.1"/>
</dbReference>
<organism evidence="1 2">
    <name type="scientific">Leptothrix ochracea L12</name>
    <dbReference type="NCBI Taxonomy" id="735332"/>
    <lineage>
        <taxon>Bacteria</taxon>
        <taxon>Pseudomonadati</taxon>
        <taxon>Pseudomonadota</taxon>
        <taxon>Betaproteobacteria</taxon>
        <taxon>Burkholderiales</taxon>
        <taxon>Sphaerotilaceae</taxon>
        <taxon>Leptothrix</taxon>
    </lineage>
</organism>
<dbReference type="EMBL" id="JH660693">
    <property type="protein sequence ID" value="EIM31307.1"/>
    <property type="molecule type" value="Genomic_DNA"/>
</dbReference>
<accession>I4Z515</accession>
<dbReference type="InterPro" id="IPR014985">
    <property type="entry name" value="WbqC"/>
</dbReference>
<dbReference type="HOGENOM" id="CLU_079350_0_0_4"/>
<dbReference type="OrthoDB" id="3611744at2"/>